<feature type="transmembrane region" description="Helical" evidence="7">
    <location>
        <begin position="215"/>
        <end position="241"/>
    </location>
</feature>
<sequence>MSTLTPEKPAPEKTGSPPGGILSTATRSPLLQRLSVMPPAGRRLVGLAAIAVVLVPFAALLWGSGSWPDELAVDIKSPLDDTYTWISDNRDTHWLFLYFLLHISNSAESAVDGVQSFLDLLGWPGTITLFVLLAGLAAGTLRKSLKTGGIALGAFAFCGLLDVWEPATETMSLMIVAVACSAVLGVLLGLAAGLSDVCDRILRPVFDTMQIMPAFAYLLPFVLLFDIGIPSVLVATVIYAAPPIARLTSLGLRGADPAAMEASASLGATPLQQLLTARLPLARKEMLLGLNQTIMMALSMVVIASMIGAEGLGDEVLSGLAKVRVGDALPAGIAIVLIAIWLDRTTAAAGEGLEESQTGAGGGRIRGWYAVLGTVVLTAATAALGQKEWPEGWTVNISAPVNDAVGWFTDHLGSGVPVLGGTLTWSDGFTKWVLNPMREGLQGTPWWGILLVVAAVTWLVGNWRTALVATLLMSAVGVIGLWDKSLDTLSQVLAALVITLLLGIAIGILAARSASAEKLIRPVLDVLQTMPQFIYLIPVVALFSATRTAAIIAAVAYALPAVIRITAQGIKQVDPSAVEAARSLGASGGQQLRQVQLPLARPALLLAVNQGVVLVLAMVVVGGLIGGGALGFDVVFGLQKSELGAGLSAGAAIVLLGLVLDRMTQPDNDNRRKNQ</sequence>
<feature type="transmembrane region" description="Helical" evidence="7">
    <location>
        <begin position="170"/>
        <end position="194"/>
    </location>
</feature>
<reference evidence="10 11" key="1">
    <citation type="submission" date="2020-02" db="EMBL/GenBank/DDBJ databases">
        <title>Whole-genome analyses of novel actinobacteria.</title>
        <authorList>
            <person name="Sahin N."/>
            <person name="Gencbay T."/>
        </authorList>
    </citation>
    <scope>NUCLEOTIDE SEQUENCE [LARGE SCALE GENOMIC DNA]</scope>
    <source>
        <strain evidence="10 11">HC44</strain>
    </source>
</reference>
<feature type="domain" description="ABC transmembrane type-1" evidence="9">
    <location>
        <begin position="167"/>
        <end position="346"/>
    </location>
</feature>
<dbReference type="Pfam" id="PF00528">
    <property type="entry name" value="BPD_transp_1"/>
    <property type="match status" value="2"/>
</dbReference>
<evidence type="ECO:0000256" key="3">
    <source>
        <dbReference type="ARBA" id="ARBA00022475"/>
    </source>
</evidence>
<feature type="transmembrane region" description="Helical" evidence="7">
    <location>
        <begin position="533"/>
        <end position="559"/>
    </location>
</feature>
<dbReference type="Gene3D" id="1.10.3720.10">
    <property type="entry name" value="MetI-like"/>
    <property type="match status" value="2"/>
</dbReference>
<name>A0A6G4V6Z7_9ACTN</name>
<comment type="similarity">
    <text evidence="7">Belongs to the binding-protein-dependent transport system permease family.</text>
</comment>
<feature type="transmembrane region" description="Helical" evidence="7">
    <location>
        <begin position="294"/>
        <end position="313"/>
    </location>
</feature>
<keyword evidence="5 7" id="KW-1133">Transmembrane helix</keyword>
<evidence type="ECO:0000313" key="10">
    <source>
        <dbReference type="EMBL" id="NGO09613.1"/>
    </source>
</evidence>
<keyword evidence="4 7" id="KW-0812">Transmembrane</keyword>
<dbReference type="InterPro" id="IPR035906">
    <property type="entry name" value="MetI-like_sf"/>
</dbReference>
<dbReference type="EMBL" id="JAAKZY010000054">
    <property type="protein sequence ID" value="NGO09613.1"/>
    <property type="molecule type" value="Genomic_DNA"/>
</dbReference>
<dbReference type="RefSeq" id="WP_165260749.1">
    <property type="nucleotide sequence ID" value="NZ_JAAKZY010000054.1"/>
</dbReference>
<dbReference type="InterPro" id="IPR000515">
    <property type="entry name" value="MetI-like"/>
</dbReference>
<organism evidence="10 11">
    <name type="scientific">Streptomyces scabichelini</name>
    <dbReference type="NCBI Taxonomy" id="2711217"/>
    <lineage>
        <taxon>Bacteria</taxon>
        <taxon>Bacillati</taxon>
        <taxon>Actinomycetota</taxon>
        <taxon>Actinomycetes</taxon>
        <taxon>Kitasatosporales</taxon>
        <taxon>Streptomycetaceae</taxon>
        <taxon>Streptomyces</taxon>
    </lineage>
</organism>
<keyword evidence="11" id="KW-1185">Reference proteome</keyword>
<evidence type="ECO:0000256" key="2">
    <source>
        <dbReference type="ARBA" id="ARBA00022448"/>
    </source>
</evidence>
<dbReference type="CDD" id="cd06261">
    <property type="entry name" value="TM_PBP2"/>
    <property type="match status" value="2"/>
</dbReference>
<dbReference type="PANTHER" id="PTHR47737:SF1">
    <property type="entry name" value="GLYCINE BETAINE_PROLINE BETAINE TRANSPORT SYSTEM PERMEASE PROTEIN PROW"/>
    <property type="match status" value="1"/>
</dbReference>
<dbReference type="PANTHER" id="PTHR47737">
    <property type="entry name" value="GLYCINE BETAINE/PROLINE BETAINE TRANSPORT SYSTEM PERMEASE PROTEIN PROW"/>
    <property type="match status" value="1"/>
</dbReference>
<evidence type="ECO:0000256" key="7">
    <source>
        <dbReference type="RuleBase" id="RU363032"/>
    </source>
</evidence>
<keyword evidence="2 7" id="KW-0813">Transport</keyword>
<evidence type="ECO:0000256" key="6">
    <source>
        <dbReference type="ARBA" id="ARBA00023136"/>
    </source>
</evidence>
<comment type="subcellular location">
    <subcellularLocation>
        <location evidence="7">Cell membrane</location>
        <topology evidence="7">Multi-pass membrane protein</topology>
    </subcellularLocation>
    <subcellularLocation>
        <location evidence="1">Membrane</location>
        <topology evidence="1">Multi-pass membrane protein</topology>
    </subcellularLocation>
</comment>
<feature type="transmembrane region" description="Helical" evidence="7">
    <location>
        <begin position="325"/>
        <end position="342"/>
    </location>
</feature>
<feature type="transmembrane region" description="Helical" evidence="7">
    <location>
        <begin position="44"/>
        <end position="63"/>
    </location>
</feature>
<feature type="region of interest" description="Disordered" evidence="8">
    <location>
        <begin position="1"/>
        <end position="22"/>
    </location>
</feature>
<dbReference type="PROSITE" id="PS50928">
    <property type="entry name" value="ABC_TM1"/>
    <property type="match status" value="2"/>
</dbReference>
<keyword evidence="6 7" id="KW-0472">Membrane</keyword>
<dbReference type="GO" id="GO:0043190">
    <property type="term" value="C:ATP-binding cassette (ABC) transporter complex"/>
    <property type="evidence" value="ECO:0007669"/>
    <property type="project" value="TreeGrafter"/>
</dbReference>
<evidence type="ECO:0000256" key="5">
    <source>
        <dbReference type="ARBA" id="ARBA00022989"/>
    </source>
</evidence>
<feature type="transmembrane region" description="Helical" evidence="7">
    <location>
        <begin position="494"/>
        <end position="513"/>
    </location>
</feature>
<dbReference type="GO" id="GO:0031460">
    <property type="term" value="P:glycine betaine transport"/>
    <property type="evidence" value="ECO:0007669"/>
    <property type="project" value="TreeGrafter"/>
</dbReference>
<gene>
    <name evidence="10" type="ORF">G5C60_18915</name>
</gene>
<feature type="transmembrane region" description="Helical" evidence="7">
    <location>
        <begin position="603"/>
        <end position="625"/>
    </location>
</feature>
<comment type="caution">
    <text evidence="10">The sequence shown here is derived from an EMBL/GenBank/DDBJ whole genome shotgun (WGS) entry which is preliminary data.</text>
</comment>
<evidence type="ECO:0000256" key="1">
    <source>
        <dbReference type="ARBA" id="ARBA00004141"/>
    </source>
</evidence>
<dbReference type="GO" id="GO:0015226">
    <property type="term" value="F:carnitine transmembrane transporter activity"/>
    <property type="evidence" value="ECO:0007669"/>
    <property type="project" value="TreeGrafter"/>
</dbReference>
<accession>A0A6G4V6Z7</accession>
<dbReference type="GO" id="GO:0005275">
    <property type="term" value="F:amine transmembrane transporter activity"/>
    <property type="evidence" value="ECO:0007669"/>
    <property type="project" value="TreeGrafter"/>
</dbReference>
<dbReference type="AlphaFoldDB" id="A0A6G4V6Z7"/>
<dbReference type="FunFam" id="1.10.3720.10:FF:000001">
    <property type="entry name" value="Glycine betaine ABC transporter, permease"/>
    <property type="match status" value="2"/>
</dbReference>
<feature type="transmembrane region" description="Helical" evidence="7">
    <location>
        <begin position="121"/>
        <end position="141"/>
    </location>
</feature>
<protein>
    <submittedName>
        <fullName evidence="10">ABC transporter permease subunit</fullName>
    </submittedName>
</protein>
<evidence type="ECO:0000256" key="8">
    <source>
        <dbReference type="SAM" id="MobiDB-lite"/>
    </source>
</evidence>
<evidence type="ECO:0000256" key="4">
    <source>
        <dbReference type="ARBA" id="ARBA00022692"/>
    </source>
</evidence>
<feature type="transmembrane region" description="Helical" evidence="7">
    <location>
        <begin position="444"/>
        <end position="460"/>
    </location>
</feature>
<dbReference type="GO" id="GO:0015871">
    <property type="term" value="P:choline transport"/>
    <property type="evidence" value="ECO:0007669"/>
    <property type="project" value="TreeGrafter"/>
</dbReference>
<evidence type="ECO:0000259" key="9">
    <source>
        <dbReference type="PROSITE" id="PS50928"/>
    </source>
</evidence>
<feature type="transmembrane region" description="Helical" evidence="7">
    <location>
        <begin position="466"/>
        <end position="482"/>
    </location>
</feature>
<dbReference type="SUPFAM" id="SSF161098">
    <property type="entry name" value="MetI-like"/>
    <property type="match status" value="2"/>
</dbReference>
<dbReference type="Proteomes" id="UP000472335">
    <property type="component" value="Unassembled WGS sequence"/>
</dbReference>
<feature type="transmembrane region" description="Helical" evidence="7">
    <location>
        <begin position="645"/>
        <end position="663"/>
    </location>
</feature>
<proteinExistence type="inferred from homology"/>
<evidence type="ECO:0000313" key="11">
    <source>
        <dbReference type="Proteomes" id="UP000472335"/>
    </source>
</evidence>
<keyword evidence="3" id="KW-1003">Cell membrane</keyword>
<feature type="domain" description="ABC transmembrane type-1" evidence="9">
    <location>
        <begin position="485"/>
        <end position="664"/>
    </location>
</feature>